<feature type="compositionally biased region" description="Basic and acidic residues" evidence="3">
    <location>
        <begin position="284"/>
        <end position="300"/>
    </location>
</feature>
<reference evidence="6" key="2">
    <citation type="submission" date="2025-08" db="UniProtKB">
        <authorList>
            <consortium name="Ensembl"/>
        </authorList>
    </citation>
    <scope>IDENTIFICATION</scope>
</reference>
<feature type="chain" id="PRO_5034407509" evidence="4">
    <location>
        <begin position="26"/>
        <end position="311"/>
    </location>
</feature>
<feature type="region of interest" description="Disordered" evidence="3">
    <location>
        <begin position="282"/>
        <end position="302"/>
    </location>
</feature>
<protein>
    <submittedName>
        <fullName evidence="6">Cell growth regulator with EF-hand domain 1</fullName>
    </submittedName>
</protein>
<dbReference type="PANTHER" id="PTHR23104">
    <property type="entry name" value="MULTIPLE COAGULATION FACTOR DEFICIENCY PROTEIN 2 NEURAL STEM CELL DERIVED NEURONAL SURVIVAL PROTEIN"/>
    <property type="match status" value="1"/>
</dbReference>
<dbReference type="PROSITE" id="PS00018">
    <property type="entry name" value="EF_HAND_1"/>
    <property type="match status" value="1"/>
</dbReference>
<proteinExistence type="predicted"/>
<evidence type="ECO:0000313" key="7">
    <source>
        <dbReference type="Proteomes" id="UP000694412"/>
    </source>
</evidence>
<evidence type="ECO:0000313" key="6">
    <source>
        <dbReference type="Ensembl" id="ENSCJPP00005014327.1"/>
    </source>
</evidence>
<evidence type="ECO:0000256" key="1">
    <source>
        <dbReference type="ARBA" id="ARBA00022729"/>
    </source>
</evidence>
<dbReference type="AlphaFoldDB" id="A0A8C2TIC2"/>
<feature type="compositionally biased region" description="Basic residues" evidence="3">
    <location>
        <begin position="233"/>
        <end position="243"/>
    </location>
</feature>
<feature type="region of interest" description="Disordered" evidence="3">
    <location>
        <begin position="171"/>
        <end position="267"/>
    </location>
</feature>
<reference evidence="6" key="1">
    <citation type="submission" date="2015-11" db="EMBL/GenBank/DDBJ databases">
        <authorList>
            <consortium name="International Coturnix japonica Genome Analysis Consortium"/>
            <person name="Warren W."/>
            <person name="Burt D.W."/>
            <person name="Antin P.B."/>
            <person name="Lanford R."/>
            <person name="Gros J."/>
            <person name="Wilson R.K."/>
        </authorList>
    </citation>
    <scope>NUCLEOTIDE SEQUENCE [LARGE SCALE GENOMIC DNA]</scope>
</reference>
<feature type="compositionally biased region" description="Basic residues" evidence="3">
    <location>
        <begin position="254"/>
        <end position="267"/>
    </location>
</feature>
<keyword evidence="2" id="KW-0677">Repeat</keyword>
<dbReference type="InterPro" id="IPR018247">
    <property type="entry name" value="EF_Hand_1_Ca_BS"/>
</dbReference>
<name>A0A8C2TIC2_COTJA</name>
<dbReference type="Ensembl" id="ENSCJPT00005020418.1">
    <property type="protein sequence ID" value="ENSCJPP00005014327.1"/>
    <property type="gene ID" value="ENSCJPG00005011969.1"/>
</dbReference>
<dbReference type="PROSITE" id="PS50222">
    <property type="entry name" value="EF_HAND_2"/>
    <property type="match status" value="1"/>
</dbReference>
<evidence type="ECO:0000256" key="2">
    <source>
        <dbReference type="ARBA" id="ARBA00022737"/>
    </source>
</evidence>
<accession>A0A8C2TIC2</accession>
<dbReference type="InterPro" id="IPR002048">
    <property type="entry name" value="EF_hand_dom"/>
</dbReference>
<keyword evidence="1 4" id="KW-0732">Signal</keyword>
<dbReference type="GeneTree" id="ENSGT00950000185281"/>
<dbReference type="PANTHER" id="PTHR23104:SF15">
    <property type="entry name" value="CELL GROWTH REGULATOR WITH EF HAND DOMAIN PROTEIN 1"/>
    <property type="match status" value="1"/>
</dbReference>
<evidence type="ECO:0000259" key="5">
    <source>
        <dbReference type="PROSITE" id="PS50222"/>
    </source>
</evidence>
<sequence>MGAPRAAPPSPTLLLLLLLGPAVRAAPRDGALGACPLPCPAVPRLLRSAVRSLGPAQRDADEMSRDQALLFLFAMHDHDRSGQLDGLELLQLLGAVLTQGGEGRPSPEAVRAGVRAPRGPCVELRSHRVPIRSRPRRWPRWWTELWSSGTAAGTDCWTPPSCCCPPRHGNPREETALPSRGRWRGTSGSRKGCPLWGRRRRGWTRGRAAPQRGRVCGGTAVSRETPRPGPPWKRTRRRNWRRPLRTESSGLSPPRRRHPPPWKNPGRCRRCKGLQRFPAPRLWGLRDPHVPPPPQRDRWDGGGFGTLELAL</sequence>
<reference evidence="6" key="3">
    <citation type="submission" date="2025-09" db="UniProtKB">
        <authorList>
            <consortium name="Ensembl"/>
        </authorList>
    </citation>
    <scope>IDENTIFICATION</scope>
</reference>
<evidence type="ECO:0000256" key="4">
    <source>
        <dbReference type="SAM" id="SignalP"/>
    </source>
</evidence>
<feature type="domain" description="EF-hand" evidence="5">
    <location>
        <begin position="64"/>
        <end position="99"/>
    </location>
</feature>
<dbReference type="Proteomes" id="UP000694412">
    <property type="component" value="Chromosome 3"/>
</dbReference>
<organism evidence="6 7">
    <name type="scientific">Coturnix japonica</name>
    <name type="common">Japanese quail</name>
    <name type="synonym">Coturnix coturnix japonica</name>
    <dbReference type="NCBI Taxonomy" id="93934"/>
    <lineage>
        <taxon>Eukaryota</taxon>
        <taxon>Metazoa</taxon>
        <taxon>Chordata</taxon>
        <taxon>Craniata</taxon>
        <taxon>Vertebrata</taxon>
        <taxon>Euteleostomi</taxon>
        <taxon>Archelosauria</taxon>
        <taxon>Archosauria</taxon>
        <taxon>Dinosauria</taxon>
        <taxon>Saurischia</taxon>
        <taxon>Theropoda</taxon>
        <taxon>Coelurosauria</taxon>
        <taxon>Aves</taxon>
        <taxon>Neognathae</taxon>
        <taxon>Galloanserae</taxon>
        <taxon>Galliformes</taxon>
        <taxon>Phasianidae</taxon>
        <taxon>Perdicinae</taxon>
        <taxon>Coturnix</taxon>
    </lineage>
</organism>
<evidence type="ECO:0000256" key="3">
    <source>
        <dbReference type="SAM" id="MobiDB-lite"/>
    </source>
</evidence>
<keyword evidence="7" id="KW-1185">Reference proteome</keyword>
<dbReference type="GO" id="GO:0005509">
    <property type="term" value="F:calcium ion binding"/>
    <property type="evidence" value="ECO:0007669"/>
    <property type="project" value="InterPro"/>
</dbReference>
<feature type="signal peptide" evidence="4">
    <location>
        <begin position="1"/>
        <end position="25"/>
    </location>
</feature>
<dbReference type="InterPro" id="IPR052110">
    <property type="entry name" value="MCFD2-like"/>
</dbReference>